<evidence type="ECO:0000313" key="2">
    <source>
        <dbReference type="Proteomes" id="UP000499080"/>
    </source>
</evidence>
<proteinExistence type="predicted"/>
<evidence type="ECO:0000313" key="1">
    <source>
        <dbReference type="EMBL" id="GBM72951.1"/>
    </source>
</evidence>
<name>A0A4Y2I5A7_ARAVE</name>
<gene>
    <name evidence="1" type="ORF">AVEN_124131_1</name>
</gene>
<dbReference type="Proteomes" id="UP000499080">
    <property type="component" value="Unassembled WGS sequence"/>
</dbReference>
<dbReference type="AlphaFoldDB" id="A0A4Y2I5A7"/>
<organism evidence="1 2">
    <name type="scientific">Araneus ventricosus</name>
    <name type="common">Orbweaver spider</name>
    <name type="synonym">Epeira ventricosa</name>
    <dbReference type="NCBI Taxonomy" id="182803"/>
    <lineage>
        <taxon>Eukaryota</taxon>
        <taxon>Metazoa</taxon>
        <taxon>Ecdysozoa</taxon>
        <taxon>Arthropoda</taxon>
        <taxon>Chelicerata</taxon>
        <taxon>Arachnida</taxon>
        <taxon>Araneae</taxon>
        <taxon>Araneomorphae</taxon>
        <taxon>Entelegynae</taxon>
        <taxon>Araneoidea</taxon>
        <taxon>Araneidae</taxon>
        <taxon>Araneus</taxon>
    </lineage>
</organism>
<sequence length="102" mass="11954">MHLVVVVEEFDLEILVNLHVSDLPEFGKHNFEITLSSCLKTRYSNTQNQSELDEWGAVFTPKLWIPSNFCRNSFEGRKSLRLLGCELFKSEQYRIKWMKVSA</sequence>
<keyword evidence="2" id="KW-1185">Reference proteome</keyword>
<protein>
    <submittedName>
        <fullName evidence="1">Uncharacterized protein</fullName>
    </submittedName>
</protein>
<reference evidence="1 2" key="1">
    <citation type="journal article" date="2019" name="Sci. Rep.">
        <title>Orb-weaving spider Araneus ventricosus genome elucidates the spidroin gene catalogue.</title>
        <authorList>
            <person name="Kono N."/>
            <person name="Nakamura H."/>
            <person name="Ohtoshi R."/>
            <person name="Moran D.A.P."/>
            <person name="Shinohara A."/>
            <person name="Yoshida Y."/>
            <person name="Fujiwara M."/>
            <person name="Mori M."/>
            <person name="Tomita M."/>
            <person name="Arakawa K."/>
        </authorList>
    </citation>
    <scope>NUCLEOTIDE SEQUENCE [LARGE SCALE GENOMIC DNA]</scope>
</reference>
<comment type="caution">
    <text evidence="1">The sequence shown here is derived from an EMBL/GenBank/DDBJ whole genome shotgun (WGS) entry which is preliminary data.</text>
</comment>
<dbReference type="EMBL" id="BGPR01002410">
    <property type="protein sequence ID" value="GBM72951.1"/>
    <property type="molecule type" value="Genomic_DNA"/>
</dbReference>
<accession>A0A4Y2I5A7</accession>